<dbReference type="PROSITE" id="PS50110">
    <property type="entry name" value="RESPONSE_REGULATORY"/>
    <property type="match status" value="1"/>
</dbReference>
<feature type="domain" description="Response regulatory" evidence="3">
    <location>
        <begin position="5"/>
        <end position="121"/>
    </location>
</feature>
<keyword evidence="1 2" id="KW-0597">Phosphoprotein</keyword>
<evidence type="ECO:0000313" key="4">
    <source>
        <dbReference type="EMBL" id="TWO70413.1"/>
    </source>
</evidence>
<dbReference type="AlphaFoldDB" id="A0A562ZPE5"/>
<sequence>MDKRKILLIDDDDSVLVYLTAKLSKVFDVVSTVDATEAAALARTHLPDVILCDIDMPEMSGGEVAKVLEEDTLTARIPFIYLTSLVSPSETKDMDGMVSGRPGVSKRAQLSELLERIEEVLKRPGAQG</sequence>
<dbReference type="InterPro" id="IPR001789">
    <property type="entry name" value="Sig_transdc_resp-reg_receiver"/>
</dbReference>
<dbReference type="PANTHER" id="PTHR44591:SF3">
    <property type="entry name" value="RESPONSE REGULATORY DOMAIN-CONTAINING PROTEIN"/>
    <property type="match status" value="1"/>
</dbReference>
<evidence type="ECO:0000313" key="5">
    <source>
        <dbReference type="Proteomes" id="UP000318199"/>
    </source>
</evidence>
<dbReference type="Proteomes" id="UP000318199">
    <property type="component" value="Unassembled WGS sequence"/>
</dbReference>
<dbReference type="PANTHER" id="PTHR44591">
    <property type="entry name" value="STRESS RESPONSE REGULATOR PROTEIN 1"/>
    <property type="match status" value="1"/>
</dbReference>
<evidence type="ECO:0000256" key="2">
    <source>
        <dbReference type="PROSITE-ProRule" id="PRU00169"/>
    </source>
</evidence>
<dbReference type="InterPro" id="IPR050595">
    <property type="entry name" value="Bact_response_regulator"/>
</dbReference>
<feature type="modified residue" description="4-aspartylphosphate" evidence="2">
    <location>
        <position position="53"/>
    </location>
</feature>
<dbReference type="SMART" id="SM00448">
    <property type="entry name" value="REC"/>
    <property type="match status" value="1"/>
</dbReference>
<name>A0A562ZPE5_9BURK</name>
<dbReference type="EMBL" id="VOBQ01000012">
    <property type="protein sequence ID" value="TWO70413.1"/>
    <property type="molecule type" value="Genomic_DNA"/>
</dbReference>
<proteinExistence type="predicted"/>
<dbReference type="RefSeq" id="WP_145893969.1">
    <property type="nucleotide sequence ID" value="NZ_VOBQ01000012.1"/>
</dbReference>
<keyword evidence="5" id="KW-1185">Reference proteome</keyword>
<comment type="caution">
    <text evidence="4">The sequence shown here is derived from an EMBL/GenBank/DDBJ whole genome shotgun (WGS) entry which is preliminary data.</text>
</comment>
<protein>
    <submittedName>
        <fullName evidence="4">Response regulator transcription factor</fullName>
    </submittedName>
</protein>
<dbReference type="OrthoDB" id="9179585at2"/>
<reference evidence="4 5" key="1">
    <citation type="submission" date="2019-07" db="EMBL/GenBank/DDBJ databases">
        <title>Caenimonas sedimenti sp. nov., isolated from activated sludge.</title>
        <authorList>
            <person name="Xu J."/>
        </authorList>
    </citation>
    <scope>NUCLEOTIDE SEQUENCE [LARGE SCALE GENOMIC DNA]</scope>
    <source>
        <strain evidence="4 5">HX-9-20</strain>
    </source>
</reference>
<organism evidence="4 5">
    <name type="scientific">Caenimonas sedimenti</name>
    <dbReference type="NCBI Taxonomy" id="2596921"/>
    <lineage>
        <taxon>Bacteria</taxon>
        <taxon>Pseudomonadati</taxon>
        <taxon>Pseudomonadota</taxon>
        <taxon>Betaproteobacteria</taxon>
        <taxon>Burkholderiales</taxon>
        <taxon>Comamonadaceae</taxon>
        <taxon>Caenimonas</taxon>
    </lineage>
</organism>
<dbReference type="InterPro" id="IPR011006">
    <property type="entry name" value="CheY-like_superfamily"/>
</dbReference>
<gene>
    <name evidence="4" type="ORF">FN976_15655</name>
</gene>
<dbReference type="Gene3D" id="3.40.50.2300">
    <property type="match status" value="1"/>
</dbReference>
<evidence type="ECO:0000259" key="3">
    <source>
        <dbReference type="PROSITE" id="PS50110"/>
    </source>
</evidence>
<accession>A0A562ZPE5</accession>
<dbReference type="GO" id="GO:0000160">
    <property type="term" value="P:phosphorelay signal transduction system"/>
    <property type="evidence" value="ECO:0007669"/>
    <property type="project" value="InterPro"/>
</dbReference>
<evidence type="ECO:0000256" key="1">
    <source>
        <dbReference type="ARBA" id="ARBA00022553"/>
    </source>
</evidence>
<dbReference type="SUPFAM" id="SSF52172">
    <property type="entry name" value="CheY-like"/>
    <property type="match status" value="1"/>
</dbReference>
<dbReference type="Pfam" id="PF00072">
    <property type="entry name" value="Response_reg"/>
    <property type="match status" value="1"/>
</dbReference>